<keyword evidence="3" id="KW-1185">Reference proteome</keyword>
<evidence type="ECO:0000313" key="2">
    <source>
        <dbReference type="EMBL" id="CAA2962712.1"/>
    </source>
</evidence>
<accession>A0A8S0Q4D1</accession>
<feature type="non-terminal residue" evidence="2">
    <location>
        <position position="1"/>
    </location>
</feature>
<feature type="region of interest" description="Disordered" evidence="1">
    <location>
        <begin position="65"/>
        <end position="127"/>
    </location>
</feature>
<feature type="compositionally biased region" description="Low complexity" evidence="1">
    <location>
        <begin position="78"/>
        <end position="91"/>
    </location>
</feature>
<feature type="non-terminal residue" evidence="2">
    <location>
        <position position="198"/>
    </location>
</feature>
<sequence length="198" mass="21358">GARPAASRYQPPPTGHNPVPTRGGGVSRARGVRVPLAHTFASARDERQTSLLLCHIAIRRRGEWRRRPGGRRRRSRSSENGLSSSSSSHQPVGRRDASALARLGSSVEGEPSVTSAPSHTHTGARGGAHLAHTNRATGEPFVLCAGATTATGQVGGAFWFLRYCSRQPEAAATMTREYRSMISRCALVCWCLTDEWQC</sequence>
<feature type="region of interest" description="Disordered" evidence="1">
    <location>
        <begin position="1"/>
        <end position="27"/>
    </location>
</feature>
<gene>
    <name evidence="2" type="ORF">OLEA9_A091637</name>
</gene>
<name>A0A8S0Q4D1_OLEEU</name>
<dbReference type="EMBL" id="CACTIH010001372">
    <property type="protein sequence ID" value="CAA2962712.1"/>
    <property type="molecule type" value="Genomic_DNA"/>
</dbReference>
<reference evidence="2 3" key="1">
    <citation type="submission" date="2019-12" db="EMBL/GenBank/DDBJ databases">
        <authorList>
            <person name="Alioto T."/>
            <person name="Alioto T."/>
            <person name="Gomez Garrido J."/>
        </authorList>
    </citation>
    <scope>NUCLEOTIDE SEQUENCE [LARGE SCALE GENOMIC DNA]</scope>
</reference>
<proteinExistence type="predicted"/>
<comment type="caution">
    <text evidence="2">The sequence shown here is derived from an EMBL/GenBank/DDBJ whole genome shotgun (WGS) entry which is preliminary data.</text>
</comment>
<evidence type="ECO:0000313" key="3">
    <source>
        <dbReference type="Proteomes" id="UP000594638"/>
    </source>
</evidence>
<feature type="compositionally biased region" description="Basic residues" evidence="1">
    <location>
        <begin position="65"/>
        <end position="75"/>
    </location>
</feature>
<organism evidence="2 3">
    <name type="scientific">Olea europaea subsp. europaea</name>
    <dbReference type="NCBI Taxonomy" id="158383"/>
    <lineage>
        <taxon>Eukaryota</taxon>
        <taxon>Viridiplantae</taxon>
        <taxon>Streptophyta</taxon>
        <taxon>Embryophyta</taxon>
        <taxon>Tracheophyta</taxon>
        <taxon>Spermatophyta</taxon>
        <taxon>Magnoliopsida</taxon>
        <taxon>eudicotyledons</taxon>
        <taxon>Gunneridae</taxon>
        <taxon>Pentapetalae</taxon>
        <taxon>asterids</taxon>
        <taxon>lamiids</taxon>
        <taxon>Lamiales</taxon>
        <taxon>Oleaceae</taxon>
        <taxon>Oleeae</taxon>
        <taxon>Olea</taxon>
    </lineage>
</organism>
<protein>
    <submittedName>
        <fullName evidence="2">Uncharacterized protein</fullName>
    </submittedName>
</protein>
<dbReference type="Proteomes" id="UP000594638">
    <property type="component" value="Unassembled WGS sequence"/>
</dbReference>
<feature type="compositionally biased region" description="Polar residues" evidence="1">
    <location>
        <begin position="112"/>
        <end position="121"/>
    </location>
</feature>
<dbReference type="Gramene" id="OE9A091637T1">
    <property type="protein sequence ID" value="OE9A091637C1"/>
    <property type="gene ID" value="OE9A091637"/>
</dbReference>
<evidence type="ECO:0000256" key="1">
    <source>
        <dbReference type="SAM" id="MobiDB-lite"/>
    </source>
</evidence>
<dbReference type="AlphaFoldDB" id="A0A8S0Q4D1"/>